<proteinExistence type="predicted"/>
<organism evidence="1 2">
    <name type="scientific">Aquimarina atlantica</name>
    <dbReference type="NCBI Taxonomy" id="1317122"/>
    <lineage>
        <taxon>Bacteria</taxon>
        <taxon>Pseudomonadati</taxon>
        <taxon>Bacteroidota</taxon>
        <taxon>Flavobacteriia</taxon>
        <taxon>Flavobacteriales</taxon>
        <taxon>Flavobacteriaceae</taxon>
        <taxon>Aquimarina</taxon>
    </lineage>
</organism>
<dbReference type="Proteomes" id="UP000023541">
    <property type="component" value="Unassembled WGS sequence"/>
</dbReference>
<dbReference type="AlphaFoldDB" id="A0A023C0M1"/>
<reference evidence="1 2" key="1">
    <citation type="submission" date="2014-04" db="EMBL/GenBank/DDBJ databases">
        <title>Aquimarina sp. 22II-S11-z7 Genome Sequencing.</title>
        <authorList>
            <person name="Lai Q."/>
        </authorList>
    </citation>
    <scope>NUCLEOTIDE SEQUENCE [LARGE SCALE GENOMIC DNA]</scope>
    <source>
        <strain evidence="1 2">22II-S11-z7</strain>
    </source>
</reference>
<dbReference type="RefSeq" id="WP_034238650.1">
    <property type="nucleotide sequence ID" value="NZ_AQRA01000001.1"/>
</dbReference>
<gene>
    <name evidence="1" type="ORF">ATO12_03520</name>
</gene>
<comment type="caution">
    <text evidence="1">The sequence shown here is derived from an EMBL/GenBank/DDBJ whole genome shotgun (WGS) entry which is preliminary data.</text>
</comment>
<dbReference type="EMBL" id="AQRA01000001">
    <property type="protein sequence ID" value="EZH75872.1"/>
    <property type="molecule type" value="Genomic_DNA"/>
</dbReference>
<accession>A0A023C0M1</accession>
<evidence type="ECO:0000313" key="2">
    <source>
        <dbReference type="Proteomes" id="UP000023541"/>
    </source>
</evidence>
<keyword evidence="2" id="KW-1185">Reference proteome</keyword>
<protein>
    <submittedName>
        <fullName evidence="1">Uncharacterized protein</fullName>
    </submittedName>
</protein>
<dbReference type="OrthoDB" id="9891688at2"/>
<evidence type="ECO:0000313" key="1">
    <source>
        <dbReference type="EMBL" id="EZH75872.1"/>
    </source>
</evidence>
<sequence>MNRGIYIQILENDEFHPKWDRNRIFWNESSDIYTFLRNHTLKIEHKFDIKFNAFANNEIPMDGIKMLVDGIKNDLNFLIGEYDDKPITNGLNSIEVEYDGKLMKLYYKASRLHLMILNLVRFLKKLEFVIEKNKKVFVCGNAYFNDNMLESLMKLKADFKATGTIETKGIAETELNELIKNESLIKTGKDYKLTRKGLIIDIAE</sequence>
<name>A0A023C0M1_9FLAO</name>
<dbReference type="STRING" id="1317122.ATO12_03520"/>